<dbReference type="MEROPS" id="S01.441"/>
<protein>
    <submittedName>
        <fullName evidence="2 3">Uncharacterized protein</fullName>
    </submittedName>
</protein>
<dbReference type="OMA" id="CVDRIHE"/>
<dbReference type="Gramene" id="KQJ90382">
    <property type="protein sequence ID" value="KQJ90382"/>
    <property type="gene ID" value="BRADI_4g31180v3"/>
</dbReference>
<accession>I1IQE6</accession>
<dbReference type="Gene3D" id="2.40.10.120">
    <property type="match status" value="2"/>
</dbReference>
<dbReference type="ExpressionAtlas" id="I1IQE6">
    <property type="expression patterns" value="baseline"/>
</dbReference>
<dbReference type="KEGG" id="bdi:100828337"/>
<dbReference type="AlphaFoldDB" id="I1IQE6"/>
<proteinExistence type="predicted"/>
<feature type="region of interest" description="Disordered" evidence="1">
    <location>
        <begin position="1"/>
        <end position="44"/>
    </location>
</feature>
<dbReference type="Proteomes" id="UP000008810">
    <property type="component" value="Chromosome 4"/>
</dbReference>
<keyword evidence="4" id="KW-1185">Reference proteome</keyword>
<dbReference type="OrthoDB" id="4217619at2759"/>
<dbReference type="STRING" id="15368.I1IQE6"/>
<dbReference type="EnsemblPlants" id="KQJ90382">
    <property type="protein sequence ID" value="KQJ90382"/>
    <property type="gene ID" value="BRADI_4g31180v3"/>
</dbReference>
<name>I1IQE6_BRADI</name>
<dbReference type="Pfam" id="PF13365">
    <property type="entry name" value="Trypsin_2"/>
    <property type="match status" value="2"/>
</dbReference>
<sequence length="597" mass="66262">MEDFSPRFPAAGERDPRFGKVQKRKREHDCTTASSESGKPTDCTTGSIRNGDLVDNLEKQFGYFSTSGQGVWGELSKQVASKLSERVYAIAAFKGDKMICSCSGIIIHWKPRLITLLTSASLVRSFHDESKISEDLTIRVWNEYYQYADAWLEQYDLHHNIALVNFQAPGCASPASLQHKEQLESGSKVVAVGCLFNSRKLMATSGIVMDKLSRSDGEEFIVSTCKVSKAGTGGPLVDFNGFFHGMNFYDVEQTIFLPRNIILKCIERFGIFRAENKQGGHCAGGIITRSTNNGVNGSPDSCLYPQACVDRIHENLRSRSYPLPTKFCGGMVLVNGFEEKFPNMDGTCGDGLNQLSKEVASNLSRSVVSLASFSGKRRLFACTGIVIEYNLCTSVLTSASLVRSSEDENRIDDNLRIEVRLPNKQYVIGKLQHCSLHYNIALVNIVASPYLHAASLNHQVQFESGSEVVAVGRIFAVGKLTAISGTLTDKRSKFDCTELRTSTCKIRKGGIGGPLVDLDGHFIGMNFYDEEETPFIPRNLILECLRRFETERSIAADMCNLNRWPVPKPYWVYPAASDWDMDMNVKVDMRAATLTLL</sequence>
<dbReference type="GeneID" id="100828337"/>
<dbReference type="SUPFAM" id="SSF50494">
    <property type="entry name" value="Trypsin-like serine proteases"/>
    <property type="match status" value="2"/>
</dbReference>
<dbReference type="eggNOG" id="ENOG502R222">
    <property type="taxonomic scope" value="Eukaryota"/>
</dbReference>
<reference evidence="2" key="2">
    <citation type="submission" date="2017-06" db="EMBL/GenBank/DDBJ databases">
        <title>WGS assembly of Brachypodium distachyon.</title>
        <authorList>
            <consortium name="The International Brachypodium Initiative"/>
            <person name="Lucas S."/>
            <person name="Harmon-Smith M."/>
            <person name="Lail K."/>
            <person name="Tice H."/>
            <person name="Grimwood J."/>
            <person name="Bruce D."/>
            <person name="Barry K."/>
            <person name="Shu S."/>
            <person name="Lindquist E."/>
            <person name="Wang M."/>
            <person name="Pitluck S."/>
            <person name="Vogel J.P."/>
            <person name="Garvin D.F."/>
            <person name="Mockler T.C."/>
            <person name="Schmutz J."/>
            <person name="Rokhsar D."/>
            <person name="Bevan M.W."/>
        </authorList>
    </citation>
    <scope>NUCLEOTIDE SEQUENCE</scope>
    <source>
        <strain evidence="2">Bd21</strain>
    </source>
</reference>
<evidence type="ECO:0000313" key="3">
    <source>
        <dbReference type="EnsemblPlants" id="KQJ90382"/>
    </source>
</evidence>
<evidence type="ECO:0000313" key="2">
    <source>
        <dbReference type="EMBL" id="KQJ90382.1"/>
    </source>
</evidence>
<dbReference type="InterPro" id="IPR009003">
    <property type="entry name" value="Peptidase_S1_PA"/>
</dbReference>
<reference evidence="3" key="3">
    <citation type="submission" date="2018-08" db="UniProtKB">
        <authorList>
            <consortium name="EnsemblPlants"/>
        </authorList>
    </citation>
    <scope>IDENTIFICATION</scope>
    <source>
        <strain evidence="3">cv. Bd21</strain>
    </source>
</reference>
<organism evidence="2">
    <name type="scientific">Brachypodium distachyon</name>
    <name type="common">Purple false brome</name>
    <name type="synonym">Trachynia distachya</name>
    <dbReference type="NCBI Taxonomy" id="15368"/>
    <lineage>
        <taxon>Eukaryota</taxon>
        <taxon>Viridiplantae</taxon>
        <taxon>Streptophyta</taxon>
        <taxon>Embryophyta</taxon>
        <taxon>Tracheophyta</taxon>
        <taxon>Spermatophyta</taxon>
        <taxon>Magnoliopsida</taxon>
        <taxon>Liliopsida</taxon>
        <taxon>Poales</taxon>
        <taxon>Poaceae</taxon>
        <taxon>BOP clade</taxon>
        <taxon>Pooideae</taxon>
        <taxon>Stipodae</taxon>
        <taxon>Brachypodieae</taxon>
        <taxon>Brachypodium</taxon>
    </lineage>
</organism>
<dbReference type="PANTHER" id="PTHR18868">
    <property type="entry name" value="OS07G0665300 PROTEIN-RELATED"/>
    <property type="match status" value="1"/>
</dbReference>
<dbReference type="RefSeq" id="XP_003578171.1">
    <property type="nucleotide sequence ID" value="XM_003578123.4"/>
</dbReference>
<evidence type="ECO:0000256" key="1">
    <source>
        <dbReference type="SAM" id="MobiDB-lite"/>
    </source>
</evidence>
<feature type="compositionally biased region" description="Polar residues" evidence="1">
    <location>
        <begin position="31"/>
        <end position="44"/>
    </location>
</feature>
<dbReference type="EMBL" id="CM000883">
    <property type="protein sequence ID" value="KQJ90382.1"/>
    <property type="molecule type" value="Genomic_DNA"/>
</dbReference>
<evidence type="ECO:0000313" key="4">
    <source>
        <dbReference type="Proteomes" id="UP000008810"/>
    </source>
</evidence>
<gene>
    <name evidence="3" type="primary">LOC100828337</name>
    <name evidence="2" type="ORF">BRADI_4g31180v3</name>
</gene>
<reference evidence="2 3" key="1">
    <citation type="journal article" date="2010" name="Nature">
        <title>Genome sequencing and analysis of the model grass Brachypodium distachyon.</title>
        <authorList>
            <consortium name="International Brachypodium Initiative"/>
        </authorList>
    </citation>
    <scope>NUCLEOTIDE SEQUENCE [LARGE SCALE GENOMIC DNA]</scope>
    <source>
        <strain evidence="2 3">Bd21</strain>
    </source>
</reference>
<dbReference type="PANTHER" id="PTHR18868:SF37">
    <property type="entry name" value="OS07G0665300 PROTEIN"/>
    <property type="match status" value="1"/>
</dbReference>